<dbReference type="Pfam" id="PF20160">
    <property type="entry name" value="C-JID"/>
    <property type="match status" value="1"/>
</dbReference>
<accession>A0A7J8TCM9</accession>
<feature type="non-terminal residue" evidence="4">
    <location>
        <position position="171"/>
    </location>
</feature>
<sequence length="171" mass="20116">MDLALFPHKQTVEGTPVHHEWVANLLMDLALFPHKPVFGNSRKLFDAIIRGSEIPEWFSQQRGDFWIQIDLPLEVRNDSQWIGVALCCIFDSDDTSRIEHLICRSVIHDRYSRQANRIQSNFQGRNPRVVIRSGWNVDRHFEQPVTKDRIFVRYFSRGMLYPISFEDKCGE</sequence>
<protein>
    <recommendedName>
        <fullName evidence="3">C-JID domain-containing protein</fullName>
    </recommendedName>
</protein>
<evidence type="ECO:0000256" key="1">
    <source>
        <dbReference type="ARBA" id="ARBA00022614"/>
    </source>
</evidence>
<name>A0A7J8TCM9_GOSDV</name>
<keyword evidence="5" id="KW-1185">Reference proteome</keyword>
<evidence type="ECO:0000256" key="2">
    <source>
        <dbReference type="ARBA" id="ARBA00022737"/>
    </source>
</evidence>
<gene>
    <name evidence="4" type="ORF">Godav_024466</name>
</gene>
<comment type="caution">
    <text evidence="4">The sequence shown here is derived from an EMBL/GenBank/DDBJ whole genome shotgun (WGS) entry which is preliminary data.</text>
</comment>
<evidence type="ECO:0000259" key="3">
    <source>
        <dbReference type="Pfam" id="PF20160"/>
    </source>
</evidence>
<keyword evidence="1" id="KW-0433">Leucine-rich repeat</keyword>
<feature type="domain" description="C-JID" evidence="3">
    <location>
        <begin position="50"/>
        <end position="119"/>
    </location>
</feature>
<evidence type="ECO:0000313" key="4">
    <source>
        <dbReference type="EMBL" id="MBA0635937.1"/>
    </source>
</evidence>
<dbReference type="EMBL" id="JABFAC010243761">
    <property type="protein sequence ID" value="MBA0635937.1"/>
    <property type="molecule type" value="Genomic_DNA"/>
</dbReference>
<keyword evidence="2" id="KW-0677">Repeat</keyword>
<organism evidence="4 5">
    <name type="scientific">Gossypium davidsonii</name>
    <name type="common">Davidson's cotton</name>
    <name type="synonym">Gossypium klotzschianum subsp. davidsonii</name>
    <dbReference type="NCBI Taxonomy" id="34287"/>
    <lineage>
        <taxon>Eukaryota</taxon>
        <taxon>Viridiplantae</taxon>
        <taxon>Streptophyta</taxon>
        <taxon>Embryophyta</taxon>
        <taxon>Tracheophyta</taxon>
        <taxon>Spermatophyta</taxon>
        <taxon>Magnoliopsida</taxon>
        <taxon>eudicotyledons</taxon>
        <taxon>Gunneridae</taxon>
        <taxon>Pentapetalae</taxon>
        <taxon>rosids</taxon>
        <taxon>malvids</taxon>
        <taxon>Malvales</taxon>
        <taxon>Malvaceae</taxon>
        <taxon>Malvoideae</taxon>
        <taxon>Gossypium</taxon>
    </lineage>
</organism>
<reference evidence="4 5" key="1">
    <citation type="journal article" date="2019" name="Genome Biol. Evol.">
        <title>Insights into the evolution of the New World diploid cottons (Gossypium, subgenus Houzingenia) based on genome sequencing.</title>
        <authorList>
            <person name="Grover C.E."/>
            <person name="Arick M.A. 2nd"/>
            <person name="Thrash A."/>
            <person name="Conover J.L."/>
            <person name="Sanders W.S."/>
            <person name="Peterson D.G."/>
            <person name="Frelichowski J.E."/>
            <person name="Scheffler J.A."/>
            <person name="Scheffler B.E."/>
            <person name="Wendel J.F."/>
        </authorList>
    </citation>
    <scope>NUCLEOTIDE SEQUENCE [LARGE SCALE GENOMIC DNA]</scope>
    <source>
        <strain evidence="4">27</strain>
        <tissue evidence="4">Leaf</tissue>
    </source>
</reference>
<dbReference type="InterPro" id="IPR045344">
    <property type="entry name" value="C-JID"/>
</dbReference>
<dbReference type="AlphaFoldDB" id="A0A7J8TCM9"/>
<evidence type="ECO:0000313" key="5">
    <source>
        <dbReference type="Proteomes" id="UP000593561"/>
    </source>
</evidence>
<dbReference type="Proteomes" id="UP000593561">
    <property type="component" value="Unassembled WGS sequence"/>
</dbReference>
<proteinExistence type="predicted"/>